<dbReference type="Proteomes" id="UP000606600">
    <property type="component" value="Unassembled WGS sequence"/>
</dbReference>
<dbReference type="RefSeq" id="WP_191187484.1">
    <property type="nucleotide sequence ID" value="NZ_JACWMY010000002.1"/>
</dbReference>
<protein>
    <submittedName>
        <fullName evidence="1">DUF2625 domain-containing protein</fullName>
    </submittedName>
</protein>
<organism evidence="1 2">
    <name type="scientific">Mucilaginibacter pankratovii</name>
    <dbReference type="NCBI Taxonomy" id="2772110"/>
    <lineage>
        <taxon>Bacteria</taxon>
        <taxon>Pseudomonadati</taxon>
        <taxon>Bacteroidota</taxon>
        <taxon>Sphingobacteriia</taxon>
        <taxon>Sphingobacteriales</taxon>
        <taxon>Sphingobacteriaceae</taxon>
        <taxon>Mucilaginibacter</taxon>
    </lineage>
</organism>
<evidence type="ECO:0000313" key="1">
    <source>
        <dbReference type="EMBL" id="MBD1362800.1"/>
    </source>
</evidence>
<gene>
    <name evidence="1" type="ORF">IDJ77_03165</name>
</gene>
<proteinExistence type="predicted"/>
<accession>A0ABR7WKE8</accession>
<reference evidence="1 2" key="1">
    <citation type="submission" date="2020-09" db="EMBL/GenBank/DDBJ databases">
        <title>Novel species of Mucilaginibacter isolated from a glacier on the Tibetan Plateau.</title>
        <authorList>
            <person name="Liu Q."/>
            <person name="Xin Y.-H."/>
        </authorList>
    </citation>
    <scope>NUCLEOTIDE SEQUENCE [LARGE SCALE GENOMIC DNA]</scope>
    <source>
        <strain evidence="1 2">ZT4R22</strain>
    </source>
</reference>
<evidence type="ECO:0000313" key="2">
    <source>
        <dbReference type="Proteomes" id="UP000606600"/>
    </source>
</evidence>
<sequence length="224" mass="25431">MRPLTELKADTSGWVLLKELFKTAKNKVDVLPATNSAKAAEALYQTQVTTHSYMGAIIYYTGGLLIDNGWIRLLGSGSPRFTRTLPGWNKGKTFKEFGERPGYLLIGDDAIGGFFAINGGALGPEMGKVYYLAPETLKWESLQKGYSDFVDFCLNGDLDKFYEAYRWKDWQTGVKGLHGDSVYNFYPTLWSKEGRDIQKDTRKIVPVQEQYDFNMDSIRQFNIK</sequence>
<dbReference type="InterPro" id="IPR021239">
    <property type="entry name" value="DUF2625"/>
</dbReference>
<dbReference type="NCBIfam" id="NF008498">
    <property type="entry name" value="PRK11408.1-5"/>
    <property type="match status" value="1"/>
</dbReference>
<dbReference type="EMBL" id="JACWMY010000002">
    <property type="protein sequence ID" value="MBD1362800.1"/>
    <property type="molecule type" value="Genomic_DNA"/>
</dbReference>
<keyword evidence="2" id="KW-1185">Reference proteome</keyword>
<dbReference type="Pfam" id="PF10946">
    <property type="entry name" value="DUF2625"/>
    <property type="match status" value="1"/>
</dbReference>
<comment type="caution">
    <text evidence="1">The sequence shown here is derived from an EMBL/GenBank/DDBJ whole genome shotgun (WGS) entry which is preliminary data.</text>
</comment>
<name>A0ABR7WKE8_9SPHI</name>